<dbReference type="EMBL" id="BAFB01000025">
    <property type="protein sequence ID" value="GAB32728.1"/>
    <property type="molecule type" value="Genomic_DNA"/>
</dbReference>
<dbReference type="AlphaFoldDB" id="H5TGX0"/>
<gene>
    <name evidence="1" type="ORF">GOOTI_025_00080</name>
</gene>
<dbReference type="RefSeq" id="WP_007236992.1">
    <property type="nucleotide sequence ID" value="NZ_BAFB01000025.1"/>
</dbReference>
<evidence type="ECO:0000313" key="1">
    <source>
        <dbReference type="EMBL" id="GAB32728.1"/>
    </source>
</evidence>
<protein>
    <submittedName>
        <fullName evidence="1">Uncharacterized protein</fullName>
    </submittedName>
</protein>
<evidence type="ECO:0000313" key="2">
    <source>
        <dbReference type="Proteomes" id="UP000005038"/>
    </source>
</evidence>
<dbReference type="Proteomes" id="UP000005038">
    <property type="component" value="Unassembled WGS sequence"/>
</dbReference>
<accession>H5TGX0</accession>
<comment type="caution">
    <text evidence="1">The sequence shown here is derived from an EMBL/GenBank/DDBJ whole genome shotgun (WGS) entry which is preliminary data.</text>
</comment>
<proteinExistence type="predicted"/>
<keyword evidence="2" id="KW-1185">Reference proteome</keyword>
<name>H5TGX0_GORO1</name>
<dbReference type="OrthoDB" id="5116600at2"/>
<reference evidence="1" key="1">
    <citation type="submission" date="2012-02" db="EMBL/GenBank/DDBJ databases">
        <title>Whole genome shotgun sequence of Gordonia otitidis NBRC 100426.</title>
        <authorList>
            <person name="Yoshida I."/>
            <person name="Hosoyama A."/>
            <person name="Tsuchikane K."/>
            <person name="Katsumata H."/>
            <person name="Yamazaki S."/>
            <person name="Fujita N."/>
        </authorList>
    </citation>
    <scope>NUCLEOTIDE SEQUENCE [LARGE SCALE GENOMIC DNA]</scope>
    <source>
        <strain evidence="1">NBRC 100426</strain>
    </source>
</reference>
<sequence length="158" mass="17275">MSEALATVDRLSARLGVALAANTADYARAEEALWSSSVQARSLAGRPDWTVENIPNGAVDVVLSAALRIYRNPDWYIANQAGTYQATLASSDFSTGNIFLSGEIQELKKYAALNLHVVSVYRDDQRVNPRFDPANYTSIPVDGCLGDPVYGWNGEFDR</sequence>
<organism evidence="1 2">
    <name type="scientific">Gordonia otitidis (strain DSM 44809 / CCUG 52243 / JCM 12355 / NBRC 100426 / IFM 10032)</name>
    <dbReference type="NCBI Taxonomy" id="1108044"/>
    <lineage>
        <taxon>Bacteria</taxon>
        <taxon>Bacillati</taxon>
        <taxon>Actinomycetota</taxon>
        <taxon>Actinomycetes</taxon>
        <taxon>Mycobacteriales</taxon>
        <taxon>Gordoniaceae</taxon>
        <taxon>Gordonia</taxon>
    </lineage>
</organism>
<dbReference type="STRING" id="1108044.GOOTI_025_00080"/>